<evidence type="ECO:0000256" key="11">
    <source>
        <dbReference type="RuleBase" id="RU367029"/>
    </source>
</evidence>
<keyword evidence="15" id="KW-1185">Reference proteome</keyword>
<keyword evidence="6" id="KW-0677">Repeat</keyword>
<keyword evidence="5 11" id="KW-0762">Sugar transport</keyword>
<dbReference type="FunFam" id="3.40.50.300:FF:000127">
    <property type="entry name" value="Ribose import ATP-binding protein RbsA"/>
    <property type="match status" value="1"/>
</dbReference>
<evidence type="ECO:0000256" key="9">
    <source>
        <dbReference type="ARBA" id="ARBA00022967"/>
    </source>
</evidence>
<keyword evidence="9 11" id="KW-1278">Translocase</keyword>
<sequence length="512" mass="57223">MRNISKAFPGVQALSDVTFKVRPGTVHALMGENGAGKSTLMKCLFGIYKPDEGDIYLNGDKVAINSSKDALNLGISMIHQELHPVPHRNVMENIWLGRFPMTGFWPLKFVNEKQMAVDTLRLFRELDIDIDPKARTGALSVSKIQSLEIVKAVSYHSKVIVMDEPTSSLTGNEVEHLFSIMNRLRSQGVSIVYISHKMEEILRISDDVTIMRDGKYVGTWQAGELTTDLIITRMVGRDLTERYPERTNIPGETRMQVRQLSSTNPKSYQHVSFELRKGEILGIGGLVGAQRTELVEALFGLRPVASGIISINGKPVKIKSPSDAKKNNMALLTEERRVTGIFPVLSVYENTVIANLRRYQNWAFLLNERRGIEDARTNVEKLRTKTPSVNTQIRNLSGGNQQKVLLARWLLTEPEILLLDEPTRGIDVGAKFEIYSIITQLATQGKSIIMISSEMPELLGMSDRIMVMSEGRMTGILEGQEASEEEIMRLAAQQRSADPGGEVDEYASHRQG</sequence>
<dbReference type="EC" id="7.5.2.11" evidence="11"/>
<dbReference type="InterPro" id="IPR003593">
    <property type="entry name" value="AAA+_ATPase"/>
</dbReference>
<evidence type="ECO:0000256" key="2">
    <source>
        <dbReference type="ARBA" id="ARBA00004533"/>
    </source>
</evidence>
<comment type="similarity">
    <text evidence="11">Belongs to the ABC transporter superfamily.</text>
</comment>
<organism evidence="14 15">
    <name type="scientific">Paenibacillus lautus</name>
    <name type="common">Bacillus lautus</name>
    <dbReference type="NCBI Taxonomy" id="1401"/>
    <lineage>
        <taxon>Bacteria</taxon>
        <taxon>Bacillati</taxon>
        <taxon>Bacillota</taxon>
        <taxon>Bacilli</taxon>
        <taxon>Bacillales</taxon>
        <taxon>Paenibacillaceae</taxon>
        <taxon>Paenibacillus</taxon>
    </lineage>
</organism>
<comment type="catalytic activity">
    <reaction evidence="11">
        <text>D-galactose(out) + ATP + H2O = D-galactose(in) + ADP + phosphate + H(+)</text>
        <dbReference type="Rhea" id="RHEA:60156"/>
        <dbReference type="ChEBI" id="CHEBI:4139"/>
        <dbReference type="ChEBI" id="CHEBI:15377"/>
        <dbReference type="ChEBI" id="CHEBI:15378"/>
        <dbReference type="ChEBI" id="CHEBI:30616"/>
        <dbReference type="ChEBI" id="CHEBI:43474"/>
        <dbReference type="ChEBI" id="CHEBI:456216"/>
        <dbReference type="EC" id="7.5.2.11"/>
    </reaction>
</comment>
<name>A0A385TWC6_PAELA</name>
<dbReference type="PANTHER" id="PTHR43790:SF7">
    <property type="entry name" value="GALACTOSE_METHYL GALACTOSIDE IMPORT ATP-BINDING PROTEIN MGLA"/>
    <property type="match status" value="1"/>
</dbReference>
<keyword evidence="3 11" id="KW-0813">Transport</keyword>
<evidence type="ECO:0000256" key="5">
    <source>
        <dbReference type="ARBA" id="ARBA00022597"/>
    </source>
</evidence>
<comment type="function">
    <text evidence="11">Part of an ABC transporter complex involved in carbohydrate import. Could be involved in ribose, galactose and/or methyl galactoside import. Responsible for energy coupling to the transport system.</text>
</comment>
<gene>
    <name evidence="14" type="ORF">D5F53_11720</name>
</gene>
<dbReference type="InterPro" id="IPR003439">
    <property type="entry name" value="ABC_transporter-like_ATP-bd"/>
</dbReference>
<dbReference type="AlphaFoldDB" id="A0A385TWC6"/>
<feature type="domain" description="ABC transporter" evidence="13">
    <location>
        <begin position="1"/>
        <end position="495"/>
    </location>
</feature>
<dbReference type="SUPFAM" id="SSF52540">
    <property type="entry name" value="P-loop containing nucleoside triphosphate hydrolases"/>
    <property type="match status" value="2"/>
</dbReference>
<dbReference type="SMART" id="SM00382">
    <property type="entry name" value="AAA"/>
    <property type="match status" value="2"/>
</dbReference>
<dbReference type="Pfam" id="PF00005">
    <property type="entry name" value="ABC_tran"/>
    <property type="match status" value="2"/>
</dbReference>
<dbReference type="FunFam" id="3.40.50.300:FF:000126">
    <property type="entry name" value="Galactose/methyl galactoside import ATP-binding protein MglA"/>
    <property type="match status" value="1"/>
</dbReference>
<keyword evidence="8 11" id="KW-0067">ATP-binding</keyword>
<dbReference type="PROSITE" id="PS00211">
    <property type="entry name" value="ABC_TRANSPORTER_1"/>
    <property type="match status" value="1"/>
</dbReference>
<dbReference type="InterPro" id="IPR050107">
    <property type="entry name" value="ABC_carbohydrate_import_ATPase"/>
</dbReference>
<dbReference type="KEGG" id="plw:D5F53_11720"/>
<keyword evidence="10 11" id="KW-0472">Membrane</keyword>
<evidence type="ECO:0000256" key="1">
    <source>
        <dbReference type="ARBA" id="ARBA00004202"/>
    </source>
</evidence>
<comment type="subcellular location">
    <subcellularLocation>
        <location evidence="2">Cell inner membrane</location>
    </subcellularLocation>
    <subcellularLocation>
        <location evidence="1 11">Cell membrane</location>
        <topology evidence="1 11">Peripheral membrane protein</topology>
    </subcellularLocation>
</comment>
<keyword evidence="4 11" id="KW-1003">Cell membrane</keyword>
<dbReference type="Proteomes" id="UP000266552">
    <property type="component" value="Chromosome"/>
</dbReference>
<dbReference type="PANTHER" id="PTHR43790">
    <property type="entry name" value="CARBOHYDRATE TRANSPORT ATP-BINDING PROTEIN MG119-RELATED"/>
    <property type="match status" value="1"/>
</dbReference>
<evidence type="ECO:0000313" key="14">
    <source>
        <dbReference type="EMBL" id="AYB47793.1"/>
    </source>
</evidence>
<proteinExistence type="inferred from homology"/>
<evidence type="ECO:0000256" key="7">
    <source>
        <dbReference type="ARBA" id="ARBA00022741"/>
    </source>
</evidence>
<dbReference type="GO" id="GO:0015749">
    <property type="term" value="P:monosaccharide transmembrane transport"/>
    <property type="evidence" value="ECO:0007669"/>
    <property type="project" value="UniProtKB-ARBA"/>
</dbReference>
<reference evidence="14 15" key="1">
    <citation type="submission" date="2018-09" db="EMBL/GenBank/DDBJ databases">
        <title>Genome Sequence of Paenibacillus lautus Strain E7593-69, Azo Dye-Degrading Bacteria, Isolated from Commercial Tattoo Inks.</title>
        <authorList>
            <person name="Nho S.W."/>
            <person name="Kim S.-J."/>
            <person name="Kweon O."/>
            <person name="Cerniglia C.E."/>
        </authorList>
    </citation>
    <scope>NUCLEOTIDE SEQUENCE [LARGE SCALE GENOMIC DNA]</scope>
    <source>
        <strain evidence="14 15">E7593-69</strain>
    </source>
</reference>
<dbReference type="Gene3D" id="3.40.50.300">
    <property type="entry name" value="P-loop containing nucleotide triphosphate hydrolases"/>
    <property type="match status" value="2"/>
</dbReference>
<evidence type="ECO:0000256" key="4">
    <source>
        <dbReference type="ARBA" id="ARBA00022475"/>
    </source>
</evidence>
<protein>
    <recommendedName>
        <fullName evidence="11">Ribose/galactose/methyl galactoside import ATP-binding protein</fullName>
        <ecNumber evidence="11">7.5.2.11</ecNumber>
    </recommendedName>
</protein>
<dbReference type="RefSeq" id="WP_119851168.1">
    <property type="nucleotide sequence ID" value="NZ_CP032412.1"/>
</dbReference>
<evidence type="ECO:0000259" key="13">
    <source>
        <dbReference type="PROSITE" id="PS50893"/>
    </source>
</evidence>
<dbReference type="EMBL" id="CP032412">
    <property type="protein sequence ID" value="AYB47793.1"/>
    <property type="molecule type" value="Genomic_DNA"/>
</dbReference>
<evidence type="ECO:0000256" key="10">
    <source>
        <dbReference type="ARBA" id="ARBA00023136"/>
    </source>
</evidence>
<evidence type="ECO:0000256" key="3">
    <source>
        <dbReference type="ARBA" id="ARBA00022448"/>
    </source>
</evidence>
<dbReference type="GO" id="GO:0016887">
    <property type="term" value="F:ATP hydrolysis activity"/>
    <property type="evidence" value="ECO:0007669"/>
    <property type="project" value="InterPro"/>
</dbReference>
<dbReference type="CDD" id="cd03216">
    <property type="entry name" value="ABC_Carb_Monos_I"/>
    <property type="match status" value="1"/>
</dbReference>
<evidence type="ECO:0000256" key="12">
    <source>
        <dbReference type="SAM" id="MobiDB-lite"/>
    </source>
</evidence>
<evidence type="ECO:0000313" key="15">
    <source>
        <dbReference type="Proteomes" id="UP000266552"/>
    </source>
</evidence>
<dbReference type="GO" id="GO:0043211">
    <property type="term" value="F:ABC-type carbohydrate transporter activity"/>
    <property type="evidence" value="ECO:0007669"/>
    <property type="project" value="UniProtKB-UniRule"/>
</dbReference>
<dbReference type="GO" id="GO:0005886">
    <property type="term" value="C:plasma membrane"/>
    <property type="evidence" value="ECO:0007669"/>
    <property type="project" value="UniProtKB-SubCell"/>
</dbReference>
<evidence type="ECO:0000256" key="8">
    <source>
        <dbReference type="ARBA" id="ARBA00022840"/>
    </source>
</evidence>
<keyword evidence="7 11" id="KW-0547">Nucleotide-binding</keyword>
<dbReference type="InterPro" id="IPR017871">
    <property type="entry name" value="ABC_transporter-like_CS"/>
</dbReference>
<feature type="region of interest" description="Disordered" evidence="12">
    <location>
        <begin position="491"/>
        <end position="512"/>
    </location>
</feature>
<dbReference type="CDD" id="cd03215">
    <property type="entry name" value="ABC_Carb_Monos_II"/>
    <property type="match status" value="1"/>
</dbReference>
<dbReference type="PROSITE" id="PS50893">
    <property type="entry name" value="ABC_TRANSPORTER_2"/>
    <property type="match status" value="1"/>
</dbReference>
<evidence type="ECO:0000256" key="6">
    <source>
        <dbReference type="ARBA" id="ARBA00022737"/>
    </source>
</evidence>
<dbReference type="GO" id="GO:0005524">
    <property type="term" value="F:ATP binding"/>
    <property type="evidence" value="ECO:0007669"/>
    <property type="project" value="UniProtKB-UniRule"/>
</dbReference>
<dbReference type="InterPro" id="IPR027417">
    <property type="entry name" value="P-loop_NTPase"/>
</dbReference>
<accession>A0A385TWC6</accession>